<dbReference type="Pfam" id="PF00672">
    <property type="entry name" value="HAMP"/>
    <property type="match status" value="1"/>
</dbReference>
<dbReference type="Pfam" id="PF13185">
    <property type="entry name" value="GAF_2"/>
    <property type="match status" value="1"/>
</dbReference>
<feature type="domain" description="Histidine kinase" evidence="12">
    <location>
        <begin position="333"/>
        <end position="533"/>
    </location>
</feature>
<keyword evidence="11" id="KW-0812">Transmembrane</keyword>
<feature type="transmembrane region" description="Helical" evidence="11">
    <location>
        <begin position="69"/>
        <end position="93"/>
    </location>
</feature>
<dbReference type="GO" id="GO:0000155">
    <property type="term" value="F:phosphorelay sensor kinase activity"/>
    <property type="evidence" value="ECO:0007669"/>
    <property type="project" value="UniProtKB-UniRule"/>
</dbReference>
<dbReference type="Proteomes" id="UP000189177">
    <property type="component" value="Unassembled WGS sequence"/>
</dbReference>
<keyword evidence="6 9" id="KW-0418">Kinase</keyword>
<dbReference type="GO" id="GO:0005886">
    <property type="term" value="C:plasma membrane"/>
    <property type="evidence" value="ECO:0007669"/>
    <property type="project" value="UniProtKB-SubCell"/>
</dbReference>
<dbReference type="InterPro" id="IPR003594">
    <property type="entry name" value="HATPase_dom"/>
</dbReference>
<dbReference type="GO" id="GO:0005524">
    <property type="term" value="F:ATP binding"/>
    <property type="evidence" value="ECO:0007669"/>
    <property type="project" value="UniProtKB-UniRule"/>
</dbReference>
<dbReference type="SMART" id="SM00304">
    <property type="entry name" value="HAMP"/>
    <property type="match status" value="1"/>
</dbReference>
<dbReference type="Gene3D" id="3.30.450.40">
    <property type="match status" value="1"/>
</dbReference>
<comment type="caution">
    <text evidence="14">The sequence shown here is derived from an EMBL/GenBank/DDBJ whole genome shotgun (WGS) entry which is preliminary data.</text>
</comment>
<evidence type="ECO:0000256" key="9">
    <source>
        <dbReference type="PIRNR" id="PIRNR003167"/>
    </source>
</evidence>
<dbReference type="GO" id="GO:0046983">
    <property type="term" value="F:protein dimerization activity"/>
    <property type="evidence" value="ECO:0007669"/>
    <property type="project" value="UniProtKB-UniRule"/>
</dbReference>
<evidence type="ECO:0000256" key="6">
    <source>
        <dbReference type="ARBA" id="ARBA00022777"/>
    </source>
</evidence>
<dbReference type="SUPFAM" id="SSF55781">
    <property type="entry name" value="GAF domain-like"/>
    <property type="match status" value="1"/>
</dbReference>
<feature type="coiled-coil region" evidence="10">
    <location>
        <begin position="124"/>
        <end position="151"/>
    </location>
</feature>
<evidence type="ECO:0000256" key="5">
    <source>
        <dbReference type="ARBA" id="ARBA00022741"/>
    </source>
</evidence>
<dbReference type="SUPFAM" id="SSF55874">
    <property type="entry name" value="ATPase domain of HSP90 chaperone/DNA topoisomerase II/histidine kinase"/>
    <property type="match status" value="1"/>
</dbReference>
<keyword evidence="9" id="KW-0997">Cell inner membrane</keyword>
<dbReference type="InterPro" id="IPR036890">
    <property type="entry name" value="HATPase_C_sf"/>
</dbReference>
<keyword evidence="3" id="KW-0597">Phosphoprotein</keyword>
<dbReference type="CDD" id="cd06225">
    <property type="entry name" value="HAMP"/>
    <property type="match status" value="1"/>
</dbReference>
<dbReference type="STRING" id="252474.B1A74_01900"/>
<dbReference type="Gene3D" id="1.20.5.1930">
    <property type="match status" value="1"/>
</dbReference>
<proteinExistence type="predicted"/>
<evidence type="ECO:0000259" key="12">
    <source>
        <dbReference type="PROSITE" id="PS50109"/>
    </source>
</evidence>
<dbReference type="PANTHER" id="PTHR24421">
    <property type="entry name" value="NITRATE/NITRITE SENSOR PROTEIN NARX-RELATED"/>
    <property type="match status" value="1"/>
</dbReference>
<keyword evidence="7 9" id="KW-0067">ATP-binding</keyword>
<evidence type="ECO:0000256" key="8">
    <source>
        <dbReference type="ARBA" id="ARBA00023012"/>
    </source>
</evidence>
<evidence type="ECO:0000256" key="10">
    <source>
        <dbReference type="SAM" id="Coils"/>
    </source>
</evidence>
<dbReference type="PANTHER" id="PTHR24421:SF10">
    <property type="entry name" value="NITRATE_NITRITE SENSOR PROTEIN NARQ"/>
    <property type="match status" value="1"/>
</dbReference>
<feature type="transmembrane region" description="Helical" evidence="11">
    <location>
        <begin position="32"/>
        <end position="57"/>
    </location>
</feature>
<dbReference type="Gene3D" id="3.30.565.10">
    <property type="entry name" value="Histidine kinase-like ATPase, C-terminal domain"/>
    <property type="match status" value="1"/>
</dbReference>
<dbReference type="Pfam" id="PF07730">
    <property type="entry name" value="HisKA_3"/>
    <property type="match status" value="1"/>
</dbReference>
<dbReference type="PROSITE" id="PS50885">
    <property type="entry name" value="HAMP"/>
    <property type="match status" value="1"/>
</dbReference>
<dbReference type="InterPro" id="IPR016380">
    <property type="entry name" value="Sig_transdc_His_kin_NarX/NarQ"/>
</dbReference>
<dbReference type="EC" id="2.7.13.3" evidence="9"/>
<dbReference type="InterPro" id="IPR011712">
    <property type="entry name" value="Sig_transdc_His_kin_sub3_dim/P"/>
</dbReference>
<keyword evidence="15" id="KW-1185">Reference proteome</keyword>
<dbReference type="InterPro" id="IPR050482">
    <property type="entry name" value="Sensor_HK_TwoCompSys"/>
</dbReference>
<evidence type="ECO:0000313" key="15">
    <source>
        <dbReference type="Proteomes" id="UP000189177"/>
    </source>
</evidence>
<keyword evidence="10" id="KW-0175">Coiled coil</keyword>
<dbReference type="SMART" id="SM00387">
    <property type="entry name" value="HATPase_c"/>
    <property type="match status" value="1"/>
</dbReference>
<evidence type="ECO:0000256" key="3">
    <source>
        <dbReference type="ARBA" id="ARBA00022553"/>
    </source>
</evidence>
<keyword evidence="9" id="KW-1003">Cell membrane</keyword>
<accession>A0A1V3A194</accession>
<dbReference type="PIRSF" id="PIRSF003167">
    <property type="entry name" value="STHK_NarX/NarQ"/>
    <property type="match status" value="1"/>
</dbReference>
<sequence>MKLQLSTSGRAAPGAWLIRPDRDWRHKTGWRIALVMLVLTAALALPVVLALALNPWIVRDSPPDGGTAVVQLAALILALLVILTLPLLAYRYLVRPLFHLRHWAQRVRGGNLAARIPTPQRGEFDELARDVNGLTERLERLTRDMREEVRTQTERLEQKSRSLQILYEVASSINTSRDLDELLARFLARTQETLGAAAATARLVTPDGQMRLVANIGFRRDERQCRHLLPLGRCLCGQVASDGGMEVQEGVRDCGRIEGGEYDDSLSMMAVSLQHQGRTLGVYSLFFEQPPGELSEDMRGLLTSIGQHLGMAIEKSRLDEQARRGEVMEERARMSHELHDSLAQTLASLRFRVGALNESLPADSPDQVRREADSLWRSLDQANQELRELIRHFRAPPVSHHGLDVDIDPLIARFREETGVNTFVQKDWDGRRMPESMETEVLRIVQEALCNAGKHAEPRNVRVLLRSDSAHRVVVMIEDDGRGADLGSCTAGEGEHIGFNVMQRRAERIGADLRIESEPGEGTRVSLSVPYPEDRAVSFIPRGQGDDETRIADR</sequence>
<reference evidence="14 15" key="1">
    <citation type="submission" date="2017-02" db="EMBL/GenBank/DDBJ databases">
        <title>Genomic diversity within the haloalkaliphilic genus Thioalkalivibrio.</title>
        <authorList>
            <person name="Ahn A.-C."/>
            <person name="Meier-Kolthoff J."/>
            <person name="Overmars L."/>
            <person name="Richter M."/>
            <person name="Woyke T."/>
            <person name="Sorokin D.Y."/>
            <person name="Muyzer G."/>
        </authorList>
    </citation>
    <scope>NUCLEOTIDE SEQUENCE [LARGE SCALE GENOMIC DNA]</scope>
    <source>
        <strain evidence="14 15">HL17</strain>
    </source>
</reference>
<name>A0A1V3A194_9GAMM</name>
<dbReference type="CDD" id="cd16917">
    <property type="entry name" value="HATPase_UhpB-NarQ-NarX-like"/>
    <property type="match status" value="1"/>
</dbReference>
<comment type="subcellular location">
    <subcellularLocation>
        <location evidence="9">Cell inner membrane</location>
    </subcellularLocation>
    <subcellularLocation>
        <location evidence="2">Membrane</location>
    </subcellularLocation>
</comment>
<gene>
    <name evidence="14" type="ORF">B1A74_01900</name>
</gene>
<keyword evidence="4 9" id="KW-0808">Transferase</keyword>
<dbReference type="InterPro" id="IPR003660">
    <property type="entry name" value="HAMP_dom"/>
</dbReference>
<dbReference type="SUPFAM" id="SSF158472">
    <property type="entry name" value="HAMP domain-like"/>
    <property type="match status" value="1"/>
</dbReference>
<dbReference type="SMART" id="SM00065">
    <property type="entry name" value="GAF"/>
    <property type="match status" value="1"/>
</dbReference>
<dbReference type="PROSITE" id="PS50109">
    <property type="entry name" value="HIS_KIN"/>
    <property type="match status" value="1"/>
</dbReference>
<keyword evidence="5 9" id="KW-0547">Nucleotide-binding</keyword>
<evidence type="ECO:0000256" key="2">
    <source>
        <dbReference type="ARBA" id="ARBA00004370"/>
    </source>
</evidence>
<evidence type="ECO:0000256" key="7">
    <source>
        <dbReference type="ARBA" id="ARBA00022840"/>
    </source>
</evidence>
<dbReference type="EMBL" id="MUZR01000006">
    <property type="protein sequence ID" value="OOC11168.1"/>
    <property type="molecule type" value="Genomic_DNA"/>
</dbReference>
<dbReference type="InterPro" id="IPR005467">
    <property type="entry name" value="His_kinase_dom"/>
</dbReference>
<evidence type="ECO:0000256" key="11">
    <source>
        <dbReference type="SAM" id="Phobius"/>
    </source>
</evidence>
<dbReference type="Gene3D" id="6.10.340.10">
    <property type="match status" value="1"/>
</dbReference>
<dbReference type="InterPro" id="IPR003018">
    <property type="entry name" value="GAF"/>
</dbReference>
<evidence type="ECO:0000259" key="13">
    <source>
        <dbReference type="PROSITE" id="PS50885"/>
    </source>
</evidence>
<dbReference type="RefSeq" id="WP_077243611.1">
    <property type="nucleotide sequence ID" value="NZ_MUZR01000006.1"/>
</dbReference>
<protein>
    <recommendedName>
        <fullName evidence="9">Sensor protein</fullName>
        <ecNumber evidence="9">2.7.13.3</ecNumber>
    </recommendedName>
</protein>
<feature type="domain" description="HAMP" evidence="13">
    <location>
        <begin position="91"/>
        <end position="143"/>
    </location>
</feature>
<keyword evidence="9 11" id="KW-0472">Membrane</keyword>
<dbReference type="InterPro" id="IPR029016">
    <property type="entry name" value="GAF-like_dom_sf"/>
</dbReference>
<evidence type="ECO:0000313" key="14">
    <source>
        <dbReference type="EMBL" id="OOC11168.1"/>
    </source>
</evidence>
<dbReference type="Pfam" id="PF02518">
    <property type="entry name" value="HATPase_c"/>
    <property type="match status" value="1"/>
</dbReference>
<keyword evidence="8 9" id="KW-0902">Two-component regulatory system</keyword>
<evidence type="ECO:0000256" key="4">
    <source>
        <dbReference type="ARBA" id="ARBA00022679"/>
    </source>
</evidence>
<evidence type="ECO:0000256" key="1">
    <source>
        <dbReference type="ARBA" id="ARBA00000085"/>
    </source>
</evidence>
<dbReference type="AlphaFoldDB" id="A0A1V3A194"/>
<organism evidence="14 15">
    <name type="scientific">Thioalkalivibrio halophilus</name>
    <dbReference type="NCBI Taxonomy" id="252474"/>
    <lineage>
        <taxon>Bacteria</taxon>
        <taxon>Pseudomonadati</taxon>
        <taxon>Pseudomonadota</taxon>
        <taxon>Gammaproteobacteria</taxon>
        <taxon>Chromatiales</taxon>
        <taxon>Ectothiorhodospiraceae</taxon>
        <taxon>Thioalkalivibrio</taxon>
    </lineage>
</organism>
<keyword evidence="11" id="KW-1133">Transmembrane helix</keyword>
<dbReference type="OrthoDB" id="9811306at2"/>
<comment type="catalytic activity">
    <reaction evidence="1 9">
        <text>ATP + protein L-histidine = ADP + protein N-phospho-L-histidine.</text>
        <dbReference type="EC" id="2.7.13.3"/>
    </reaction>
</comment>